<reference evidence="9 10" key="1">
    <citation type="submission" date="2021-08" db="EMBL/GenBank/DDBJ databases">
        <title>Draft Genome Sequence of Phanerochaete sordida strain YK-624.</title>
        <authorList>
            <person name="Mori T."/>
            <person name="Dohra H."/>
            <person name="Suzuki T."/>
            <person name="Kawagishi H."/>
            <person name="Hirai H."/>
        </authorList>
    </citation>
    <scope>NUCLEOTIDE SEQUENCE [LARGE SCALE GENOMIC DNA]</scope>
    <source>
        <strain evidence="9 10">YK-624</strain>
    </source>
</reference>
<dbReference type="InterPro" id="IPR001765">
    <property type="entry name" value="Carbonic_anhydrase"/>
</dbReference>
<dbReference type="PANTHER" id="PTHR11002:SF76">
    <property type="entry name" value="CARBONIC ANHYDRASE"/>
    <property type="match status" value="1"/>
</dbReference>
<proteinExistence type="inferred from homology"/>
<comment type="caution">
    <text evidence="9">The sequence shown here is derived from an EMBL/GenBank/DDBJ whole genome shotgun (WGS) entry which is preliminary data.</text>
</comment>
<protein>
    <recommendedName>
        <fullName evidence="2 8">Carbonic anhydrase</fullName>
        <ecNumber evidence="2 8">4.2.1.1</ecNumber>
    </recommendedName>
    <alternativeName>
        <fullName evidence="8">Carbonate dehydratase</fullName>
    </alternativeName>
</protein>
<dbReference type="InterPro" id="IPR036874">
    <property type="entry name" value="Carbonic_anhydrase_sf"/>
</dbReference>
<comment type="cofactor">
    <cofactor evidence="7">
        <name>Zn(2+)</name>
        <dbReference type="ChEBI" id="CHEBI:29105"/>
    </cofactor>
    <text evidence="7">Binds 1 zinc ion per subunit.</text>
</comment>
<name>A0A9P3LG62_9APHY</name>
<evidence type="ECO:0000256" key="2">
    <source>
        <dbReference type="ARBA" id="ARBA00012925"/>
    </source>
</evidence>
<dbReference type="GO" id="GO:0004089">
    <property type="term" value="F:carbonate dehydratase activity"/>
    <property type="evidence" value="ECO:0007669"/>
    <property type="project" value="UniProtKB-UniRule"/>
</dbReference>
<sequence length="200" mass="22121">MRENHPEIFPIPPEQRPRVFWIGCADSRVPESVILNQLPGQIFTHRNIANQVQLTDASIVSAIHFAVRTLGVQHIIVAGHTACGGVGVCMPRDTPDKAECRDGQPFDAEKVRNDPWVTIQHWPPPSPLNTWLQPLRDLAETMDPPPASVNELAEANVRQQVLLVREVLKAGGGSFKVEVHGWIYDVKNGHVEDIGCSVVV</sequence>
<feature type="binding site" evidence="7">
    <location>
        <position position="80"/>
    </location>
    <ligand>
        <name>Zn(2+)</name>
        <dbReference type="ChEBI" id="CHEBI:29105"/>
    </ligand>
</feature>
<accession>A0A9P3LG62</accession>
<evidence type="ECO:0000256" key="5">
    <source>
        <dbReference type="ARBA" id="ARBA00023239"/>
    </source>
</evidence>
<evidence type="ECO:0000313" key="9">
    <source>
        <dbReference type="EMBL" id="GJE94241.1"/>
    </source>
</evidence>
<organism evidence="9 10">
    <name type="scientific">Phanerochaete sordida</name>
    <dbReference type="NCBI Taxonomy" id="48140"/>
    <lineage>
        <taxon>Eukaryota</taxon>
        <taxon>Fungi</taxon>
        <taxon>Dikarya</taxon>
        <taxon>Basidiomycota</taxon>
        <taxon>Agaricomycotina</taxon>
        <taxon>Agaricomycetes</taxon>
        <taxon>Polyporales</taxon>
        <taxon>Phanerochaetaceae</taxon>
        <taxon>Phanerochaete</taxon>
    </lineage>
</organism>
<dbReference type="GO" id="GO:0008270">
    <property type="term" value="F:zinc ion binding"/>
    <property type="evidence" value="ECO:0007669"/>
    <property type="project" value="UniProtKB-UniRule"/>
</dbReference>
<dbReference type="GO" id="GO:0034599">
    <property type="term" value="P:cellular response to oxidative stress"/>
    <property type="evidence" value="ECO:0007669"/>
    <property type="project" value="TreeGrafter"/>
</dbReference>
<keyword evidence="10" id="KW-1185">Reference proteome</keyword>
<dbReference type="EC" id="4.2.1.1" evidence="2 8"/>
<dbReference type="AlphaFoldDB" id="A0A9P3LG62"/>
<evidence type="ECO:0000256" key="1">
    <source>
        <dbReference type="ARBA" id="ARBA00006217"/>
    </source>
</evidence>
<dbReference type="OrthoDB" id="10248475at2759"/>
<evidence type="ECO:0000256" key="8">
    <source>
        <dbReference type="RuleBase" id="RU003956"/>
    </source>
</evidence>
<evidence type="ECO:0000256" key="3">
    <source>
        <dbReference type="ARBA" id="ARBA00022723"/>
    </source>
</evidence>
<comment type="function">
    <text evidence="8">Reversible hydration of carbon dioxide.</text>
</comment>
<dbReference type="Pfam" id="PF00484">
    <property type="entry name" value="Pro_CA"/>
    <property type="match status" value="1"/>
</dbReference>
<dbReference type="EMBL" id="BPQB01000038">
    <property type="protein sequence ID" value="GJE94241.1"/>
    <property type="molecule type" value="Genomic_DNA"/>
</dbReference>
<dbReference type="PANTHER" id="PTHR11002">
    <property type="entry name" value="CARBONIC ANHYDRASE"/>
    <property type="match status" value="1"/>
</dbReference>
<comment type="catalytic activity">
    <reaction evidence="6 8">
        <text>hydrogencarbonate + H(+) = CO2 + H2O</text>
        <dbReference type="Rhea" id="RHEA:10748"/>
        <dbReference type="ChEBI" id="CHEBI:15377"/>
        <dbReference type="ChEBI" id="CHEBI:15378"/>
        <dbReference type="ChEBI" id="CHEBI:16526"/>
        <dbReference type="ChEBI" id="CHEBI:17544"/>
        <dbReference type="EC" id="4.2.1.1"/>
    </reaction>
</comment>
<keyword evidence="5 8" id="KW-0456">Lyase</keyword>
<evidence type="ECO:0000256" key="4">
    <source>
        <dbReference type="ARBA" id="ARBA00022833"/>
    </source>
</evidence>
<feature type="binding site" evidence="7">
    <location>
        <position position="83"/>
    </location>
    <ligand>
        <name>Zn(2+)</name>
        <dbReference type="ChEBI" id="CHEBI:29105"/>
    </ligand>
</feature>
<keyword evidence="4 7" id="KW-0862">Zinc</keyword>
<dbReference type="SMART" id="SM00947">
    <property type="entry name" value="Pro_CA"/>
    <property type="match status" value="1"/>
</dbReference>
<comment type="similarity">
    <text evidence="1 8">Belongs to the beta-class carbonic anhydrase family.</text>
</comment>
<keyword evidence="3 7" id="KW-0479">Metal-binding</keyword>
<feature type="binding site" evidence="7">
    <location>
        <position position="26"/>
    </location>
    <ligand>
        <name>Zn(2+)</name>
        <dbReference type="ChEBI" id="CHEBI:29105"/>
    </ligand>
</feature>
<dbReference type="Proteomes" id="UP000703269">
    <property type="component" value="Unassembled WGS sequence"/>
</dbReference>
<dbReference type="Gene3D" id="3.40.1050.10">
    <property type="entry name" value="Carbonic anhydrase"/>
    <property type="match status" value="1"/>
</dbReference>
<gene>
    <name evidence="9" type="ORF">PsYK624_104090</name>
</gene>
<evidence type="ECO:0000313" key="10">
    <source>
        <dbReference type="Proteomes" id="UP000703269"/>
    </source>
</evidence>
<evidence type="ECO:0000256" key="7">
    <source>
        <dbReference type="PIRSR" id="PIRSR601765-1"/>
    </source>
</evidence>
<feature type="binding site" evidence="7">
    <location>
        <position position="24"/>
    </location>
    <ligand>
        <name>Zn(2+)</name>
        <dbReference type="ChEBI" id="CHEBI:29105"/>
    </ligand>
</feature>
<dbReference type="GO" id="GO:0071244">
    <property type="term" value="P:cellular response to carbon dioxide"/>
    <property type="evidence" value="ECO:0007669"/>
    <property type="project" value="TreeGrafter"/>
</dbReference>
<evidence type="ECO:0000256" key="6">
    <source>
        <dbReference type="ARBA" id="ARBA00048348"/>
    </source>
</evidence>
<dbReference type="SUPFAM" id="SSF53056">
    <property type="entry name" value="beta-carbonic anhydrase, cab"/>
    <property type="match status" value="1"/>
</dbReference>